<name>A0A8H2PUZ1_9MICO</name>
<sequence>MTTVHTAPAISAAEQLRRRRVTNESIHSLKMEGLTVSDWHLANIDVFVTGDIELDELIARGRGASASE</sequence>
<dbReference type="Proteomes" id="UP000316560">
    <property type="component" value="Unassembled WGS sequence"/>
</dbReference>
<gene>
    <name evidence="2" type="ORF">FB472_2750</name>
</gene>
<evidence type="ECO:0000313" key="2">
    <source>
        <dbReference type="EMBL" id="TQO21081.1"/>
    </source>
</evidence>
<dbReference type="Pfam" id="PF18495">
    <property type="entry name" value="VbhA"/>
    <property type="match status" value="1"/>
</dbReference>
<organism evidence="2 3">
    <name type="scientific">Rhodoglobus vestalii</name>
    <dbReference type="NCBI Taxonomy" id="193384"/>
    <lineage>
        <taxon>Bacteria</taxon>
        <taxon>Bacillati</taxon>
        <taxon>Actinomycetota</taxon>
        <taxon>Actinomycetes</taxon>
        <taxon>Micrococcales</taxon>
        <taxon>Microbacteriaceae</taxon>
        <taxon>Rhodoglobus</taxon>
    </lineage>
</organism>
<feature type="domain" description="Antitoxin VbhA" evidence="1">
    <location>
        <begin position="18"/>
        <end position="60"/>
    </location>
</feature>
<dbReference type="InterPro" id="IPR041535">
    <property type="entry name" value="VbhA"/>
</dbReference>
<keyword evidence="3" id="KW-1185">Reference proteome</keyword>
<proteinExistence type="predicted"/>
<dbReference type="CDD" id="cd11586">
    <property type="entry name" value="VbhA_like"/>
    <property type="match status" value="1"/>
</dbReference>
<dbReference type="Gene3D" id="1.10.8.1050">
    <property type="entry name" value="Antitoxin VbhA-like"/>
    <property type="match status" value="1"/>
</dbReference>
<dbReference type="EMBL" id="VFRA01000001">
    <property type="protein sequence ID" value="TQO21081.1"/>
    <property type="molecule type" value="Genomic_DNA"/>
</dbReference>
<comment type="caution">
    <text evidence="2">The sequence shown here is derived from an EMBL/GenBank/DDBJ whole genome shotgun (WGS) entry which is preliminary data.</text>
</comment>
<evidence type="ECO:0000313" key="3">
    <source>
        <dbReference type="Proteomes" id="UP000316560"/>
    </source>
</evidence>
<evidence type="ECO:0000259" key="1">
    <source>
        <dbReference type="Pfam" id="PF18495"/>
    </source>
</evidence>
<accession>A0A8H2PUZ1</accession>
<dbReference type="RefSeq" id="WP_141991287.1">
    <property type="nucleotide sequence ID" value="NZ_VFRA01000001.1"/>
</dbReference>
<dbReference type="AlphaFoldDB" id="A0A8H2PUZ1"/>
<dbReference type="InterPro" id="IPR043038">
    <property type="entry name" value="VbhA_sf"/>
</dbReference>
<reference evidence="2 3" key="1">
    <citation type="submission" date="2019-06" db="EMBL/GenBank/DDBJ databases">
        <title>Sequencing the genomes of 1000 actinobacteria strains.</title>
        <authorList>
            <person name="Klenk H.-P."/>
        </authorList>
    </citation>
    <scope>NUCLEOTIDE SEQUENCE [LARGE SCALE GENOMIC DNA]</scope>
    <source>
        <strain evidence="2 3">DSM 21947</strain>
    </source>
</reference>
<dbReference type="InterPro" id="IPR033788">
    <property type="entry name" value="VbhA-like"/>
</dbReference>
<protein>
    <recommendedName>
        <fullName evidence="1">Antitoxin VbhA domain-containing protein</fullName>
    </recommendedName>
</protein>